<evidence type="ECO:0000313" key="1">
    <source>
        <dbReference type="EMBL" id="SVE40397.1"/>
    </source>
</evidence>
<dbReference type="EMBL" id="UINC01214940">
    <property type="protein sequence ID" value="SVE40397.1"/>
    <property type="molecule type" value="Genomic_DNA"/>
</dbReference>
<sequence>MATVGKYLLFVSMDVDTDKEDLFNEVYDEEHIPFLLDVPGVISVGRLETADLSMNIGGQTLTISFDDEPKHTAIYEITEPQVLTSRAWDSAVERGRWSTEVRPFTKNRRHILKKIR</sequence>
<evidence type="ECO:0008006" key="2">
    <source>
        <dbReference type="Google" id="ProtNLM"/>
    </source>
</evidence>
<dbReference type="AlphaFoldDB" id="A0A383D775"/>
<name>A0A383D775_9ZZZZ</name>
<proteinExistence type="predicted"/>
<organism evidence="1">
    <name type="scientific">marine metagenome</name>
    <dbReference type="NCBI Taxonomy" id="408172"/>
    <lineage>
        <taxon>unclassified sequences</taxon>
        <taxon>metagenomes</taxon>
        <taxon>ecological metagenomes</taxon>
    </lineage>
</organism>
<protein>
    <recommendedName>
        <fullName evidence="2">YCII-related domain-containing protein</fullName>
    </recommendedName>
</protein>
<gene>
    <name evidence="1" type="ORF">METZ01_LOCUS493251</name>
</gene>
<reference evidence="1" key="1">
    <citation type="submission" date="2018-05" db="EMBL/GenBank/DDBJ databases">
        <authorList>
            <person name="Lanie J.A."/>
            <person name="Ng W.-L."/>
            <person name="Kazmierczak K.M."/>
            <person name="Andrzejewski T.M."/>
            <person name="Davidsen T.M."/>
            <person name="Wayne K.J."/>
            <person name="Tettelin H."/>
            <person name="Glass J.I."/>
            <person name="Rusch D."/>
            <person name="Podicherti R."/>
            <person name="Tsui H.-C.T."/>
            <person name="Winkler M.E."/>
        </authorList>
    </citation>
    <scope>NUCLEOTIDE SEQUENCE</scope>
</reference>
<accession>A0A383D775</accession>